<dbReference type="Gene3D" id="1.10.1780.10">
    <property type="entry name" value="Clp, N-terminal domain"/>
    <property type="match status" value="2"/>
</dbReference>
<accession>A0A6P2BTM3</accession>
<dbReference type="InterPro" id="IPR004176">
    <property type="entry name" value="Clp_R_N"/>
</dbReference>
<dbReference type="InterPro" id="IPR036628">
    <property type="entry name" value="Clp_N_dom_sf"/>
</dbReference>
<feature type="domain" description="Clp R" evidence="2">
    <location>
        <begin position="2"/>
        <end position="202"/>
    </location>
</feature>
<dbReference type="SUPFAM" id="SSF81923">
    <property type="entry name" value="Double Clp-N motif"/>
    <property type="match status" value="2"/>
</dbReference>
<dbReference type="GO" id="GO:0006508">
    <property type="term" value="P:proteolysis"/>
    <property type="evidence" value="ECO:0007669"/>
    <property type="project" value="UniProtKB-KW"/>
</dbReference>
<keyword evidence="1" id="KW-0677">Repeat</keyword>
<evidence type="ECO:0000313" key="4">
    <source>
        <dbReference type="Proteomes" id="UP000460272"/>
    </source>
</evidence>
<reference evidence="3 4" key="1">
    <citation type="submission" date="2018-11" db="EMBL/GenBank/DDBJ databases">
        <title>Trebonia kvetii gen.nov., sp.nov., a novel acidophilic actinobacterium, and proposal of the new actinobacterial family Treboniaceae fam. nov.</title>
        <authorList>
            <person name="Rapoport D."/>
            <person name="Sagova-Mareckova M."/>
            <person name="Sedlacek I."/>
            <person name="Provaznik J."/>
            <person name="Kralova S."/>
            <person name="Pavlinic D."/>
            <person name="Benes V."/>
            <person name="Kopecky J."/>
        </authorList>
    </citation>
    <scope>NUCLEOTIDE SEQUENCE [LARGE SCALE GENOMIC DNA]</scope>
    <source>
        <strain evidence="3 4">15Tr583</strain>
    </source>
</reference>
<dbReference type="PROSITE" id="PS51903">
    <property type="entry name" value="CLP_R"/>
    <property type="match status" value="1"/>
</dbReference>
<dbReference type="RefSeq" id="WP_145857229.1">
    <property type="nucleotide sequence ID" value="NZ_RPFW01000005.1"/>
</dbReference>
<dbReference type="AlphaFoldDB" id="A0A6P2BTM3"/>
<name>A0A6P2BTM3_9ACTN</name>
<protein>
    <submittedName>
        <fullName evidence="3">Clp protease</fullName>
    </submittedName>
</protein>
<dbReference type="Proteomes" id="UP000460272">
    <property type="component" value="Unassembled WGS sequence"/>
</dbReference>
<sequence>MTEQFTGDARQVVVRASEQARRLGHGFIGGEHLLYGLASADGEAGTVLRERGVTPERVEAEFVRLIGPGNTANGSLFDTLDRDALTTIGIDLDTVRERIEAAFGPAALAPDAPAPRRLGRRSRRIRRPAHPTGDLPLTRRAKKCLDSSLREAQAHSGGHLRAEHIALALLAMDDGVPHRILSAIGASASRLGAEIRDRYRDGGAPQSVTR</sequence>
<evidence type="ECO:0000259" key="2">
    <source>
        <dbReference type="PROSITE" id="PS51903"/>
    </source>
</evidence>
<comment type="caution">
    <text evidence="3">The sequence shown here is derived from an EMBL/GenBank/DDBJ whole genome shotgun (WGS) entry which is preliminary data.</text>
</comment>
<dbReference type="Pfam" id="PF02861">
    <property type="entry name" value="Clp_N"/>
    <property type="match status" value="2"/>
</dbReference>
<organism evidence="3 4">
    <name type="scientific">Trebonia kvetii</name>
    <dbReference type="NCBI Taxonomy" id="2480626"/>
    <lineage>
        <taxon>Bacteria</taxon>
        <taxon>Bacillati</taxon>
        <taxon>Actinomycetota</taxon>
        <taxon>Actinomycetes</taxon>
        <taxon>Streptosporangiales</taxon>
        <taxon>Treboniaceae</taxon>
        <taxon>Trebonia</taxon>
    </lineage>
</organism>
<proteinExistence type="predicted"/>
<keyword evidence="4" id="KW-1185">Reference proteome</keyword>
<keyword evidence="3" id="KW-0645">Protease</keyword>
<gene>
    <name evidence="3" type="ORF">EAS64_26325</name>
</gene>
<dbReference type="EMBL" id="RPFW01000005">
    <property type="protein sequence ID" value="TVZ02330.1"/>
    <property type="molecule type" value="Genomic_DNA"/>
</dbReference>
<dbReference type="OrthoDB" id="3628183at2"/>
<evidence type="ECO:0000256" key="1">
    <source>
        <dbReference type="PROSITE-ProRule" id="PRU01251"/>
    </source>
</evidence>
<evidence type="ECO:0000313" key="3">
    <source>
        <dbReference type="EMBL" id="TVZ02330.1"/>
    </source>
</evidence>
<dbReference type="GO" id="GO:0008233">
    <property type="term" value="F:peptidase activity"/>
    <property type="evidence" value="ECO:0007669"/>
    <property type="project" value="UniProtKB-KW"/>
</dbReference>
<keyword evidence="3" id="KW-0378">Hydrolase</keyword>